<dbReference type="Pfam" id="PF13692">
    <property type="entry name" value="Glyco_trans_1_4"/>
    <property type="match status" value="1"/>
</dbReference>
<name>A0AAQ3L969_9BACT</name>
<sequence length="849" mass="96624">MSEFCLYPVVSSQETANDLIARAVWAFTGTSLERLVILRQGDWSLDAFQQPDNLDPSIDSLFEQFRARIEVLDTSPETLPKICDTFLLWDEAPEHQAFLKAQAAGVRVWRVDKLATRMEGSFWIEANLSLLNDRDAIIAQSKEKLQQCSDELRHFDRATIFASGPSVAAYRDFSYEDSLSIVCNSVVMDGAMLDYVNARILCFADPLFHFGPSLYSHVFRQRMRKVVEERSMWVFIPIKYYQTLIAHVPEIADRVIALPFAKRKDFNLDIVKDPELKVTANILTYLLLPIASTFARRVELIGCDGRPLAENQYFWSFNRSTQINDQMDNIKEVHPSFFKIDYNDYYTDHCETLETLVHSAEASGHEVVSLTPSHIPVLQRRSPPPGQSALEQLIHESSANSILLSLNPDLKGRFGHYLHFDRKLRNAAQQCDVDLLTLASRDVDLKAEDADWPVIPFFSLPIFHSNKSNNHNKPYREWATGFCREIEILIDVLKRSDKKKTIRVFLYMSTPRAVGEFINALSNVDLPHVEWIFNLTSIYPKTYPMEAALKDARIGLMRYLVTMAPSLERLYRIRLITDTDELRKLLGFSSEKLPVLPMFGITELETDAVNASEVKKPRVLYPSNAQSLKGYSLLPEVARKVEERIPGACQIILRTHAPIGREQDEMAELTQSIPKSVTQIDGVLDEKDYRELLTSTNVLLLPYRAEAFYARTSGQLVDALTLGIPMVATRETWSGRIVEMTGYGETFSDGSVEEMADAVVKVVQNLESYRNGCRKAAEEWLAENTPEKVISLLLEELSDYEGVEKRSEKLALANEIKVRMDASPKQGSARFLEIAIARFRGWMQSISEK</sequence>
<organism evidence="1 2">
    <name type="scientific">Rubellicoccus peritrichatus</name>
    <dbReference type="NCBI Taxonomy" id="3080537"/>
    <lineage>
        <taxon>Bacteria</taxon>
        <taxon>Pseudomonadati</taxon>
        <taxon>Verrucomicrobiota</taxon>
        <taxon>Opitutia</taxon>
        <taxon>Puniceicoccales</taxon>
        <taxon>Cerasicoccaceae</taxon>
        <taxon>Rubellicoccus</taxon>
    </lineage>
</organism>
<proteinExistence type="predicted"/>
<keyword evidence="1" id="KW-0328">Glycosyltransferase</keyword>
<dbReference type="GO" id="GO:0016757">
    <property type="term" value="F:glycosyltransferase activity"/>
    <property type="evidence" value="ECO:0007669"/>
    <property type="project" value="UniProtKB-KW"/>
</dbReference>
<protein>
    <submittedName>
        <fullName evidence="1">Glycosyltransferase</fullName>
        <ecNumber evidence="1">2.4.-.-</ecNumber>
    </submittedName>
</protein>
<keyword evidence="1" id="KW-0808">Transferase</keyword>
<keyword evidence="2" id="KW-1185">Reference proteome</keyword>
<dbReference type="Gene3D" id="3.40.50.2000">
    <property type="entry name" value="Glycogen Phosphorylase B"/>
    <property type="match status" value="1"/>
</dbReference>
<evidence type="ECO:0000313" key="1">
    <source>
        <dbReference type="EMBL" id="WOO40962.1"/>
    </source>
</evidence>
<dbReference type="SUPFAM" id="SSF53756">
    <property type="entry name" value="UDP-Glycosyltransferase/glycogen phosphorylase"/>
    <property type="match status" value="1"/>
</dbReference>
<dbReference type="EC" id="2.4.-.-" evidence="1"/>
<gene>
    <name evidence="1" type="ORF">RZN69_20265</name>
</gene>
<dbReference type="AlphaFoldDB" id="A0AAQ3L969"/>
<dbReference type="KEGG" id="puo:RZN69_20265"/>
<dbReference type="Proteomes" id="UP001304300">
    <property type="component" value="Chromosome"/>
</dbReference>
<dbReference type="EMBL" id="CP136920">
    <property type="protein sequence ID" value="WOO40962.1"/>
    <property type="molecule type" value="Genomic_DNA"/>
</dbReference>
<evidence type="ECO:0000313" key="2">
    <source>
        <dbReference type="Proteomes" id="UP001304300"/>
    </source>
</evidence>
<dbReference type="RefSeq" id="WP_317833247.1">
    <property type="nucleotide sequence ID" value="NZ_CP136920.1"/>
</dbReference>
<dbReference type="PANTHER" id="PTHR12526">
    <property type="entry name" value="GLYCOSYLTRANSFERASE"/>
    <property type="match status" value="1"/>
</dbReference>
<accession>A0AAQ3L969</accession>
<reference evidence="1 2" key="1">
    <citation type="submission" date="2023-10" db="EMBL/GenBank/DDBJ databases">
        <title>Rubellicoccus peritrichatus gen. nov., sp. nov., isolated from an algae of coral reef tank.</title>
        <authorList>
            <person name="Luo J."/>
        </authorList>
    </citation>
    <scope>NUCLEOTIDE SEQUENCE [LARGE SCALE GENOMIC DNA]</scope>
    <source>
        <strain evidence="1 2">CR14</strain>
    </source>
</reference>